<dbReference type="RefSeq" id="WP_034924744.1">
    <property type="nucleotide sequence ID" value="NZ_JDSS02000019.1"/>
</dbReference>
<organism evidence="1 2">
    <name type="scientific">Candidatus Accumulibacter vicinus</name>
    <dbReference type="NCBI Taxonomy" id="2954382"/>
    <lineage>
        <taxon>Bacteria</taxon>
        <taxon>Pseudomonadati</taxon>
        <taxon>Pseudomonadota</taxon>
        <taxon>Betaproteobacteria</taxon>
        <taxon>Candidatus Accumulibacter</taxon>
    </lineage>
</organism>
<accession>A0A084Y2F4</accession>
<protein>
    <submittedName>
        <fullName evidence="1">Uncharacterized protein</fullName>
    </submittedName>
</protein>
<dbReference type="AlphaFoldDB" id="A0A084Y2F4"/>
<dbReference type="STRING" id="1457154.CAPSK01_001753"/>
<dbReference type="EMBL" id="JDSS02000019">
    <property type="protein sequence ID" value="KFB68898.1"/>
    <property type="molecule type" value="Genomic_DNA"/>
</dbReference>
<comment type="caution">
    <text evidence="1">The sequence shown here is derived from an EMBL/GenBank/DDBJ whole genome shotgun (WGS) entry which is preliminary data.</text>
</comment>
<evidence type="ECO:0000313" key="1">
    <source>
        <dbReference type="EMBL" id="KFB68898.1"/>
    </source>
</evidence>
<evidence type="ECO:0000313" key="2">
    <source>
        <dbReference type="Proteomes" id="UP000019812"/>
    </source>
</evidence>
<dbReference type="Proteomes" id="UP000019812">
    <property type="component" value="Unassembled WGS sequence"/>
</dbReference>
<sequence>MTFADQFTGDIALHQMQVIRDDGVHRHLRFQRPGTMCMHFDLLTWPGYLCYTGDMGTYVFRRLHDMFRFFRRGENRGQYHIDLRYWAEKLEAADRCDGVRKWTPEKFRAEVRDYFEQHTSDDEDYPAERRAALWQEIDEQVCAAADDSEHHAWVALWEFEHDRFRFQDWERDCKVWTHRFLWCCYALEWAIDTYDAQKAGAPAVAT</sequence>
<proteinExistence type="predicted"/>
<gene>
    <name evidence="1" type="ORF">CAPSK01_001753</name>
</gene>
<reference evidence="1 2" key="1">
    <citation type="submission" date="2014-07" db="EMBL/GenBank/DDBJ databases">
        <title>Expanding our view of genomic diversity in Candidatus Accumulibacter clades.</title>
        <authorList>
            <person name="Skennerton C.T."/>
            <person name="Barr J.J."/>
            <person name="Slater F.R."/>
            <person name="Bond P.L."/>
            <person name="Tyson G.W."/>
        </authorList>
    </citation>
    <scope>NUCLEOTIDE SEQUENCE [LARGE SCALE GENOMIC DNA]</scope>
    <source>
        <strain evidence="2">SK-01</strain>
    </source>
</reference>
<name>A0A084Y2F4_9PROT</name>